<proteinExistence type="predicted"/>
<evidence type="ECO:0000313" key="2">
    <source>
        <dbReference type="EMBL" id="MBC8592129.1"/>
    </source>
</evidence>
<dbReference type="Proteomes" id="UP000651085">
    <property type="component" value="Unassembled WGS sequence"/>
</dbReference>
<gene>
    <name evidence="2" type="ORF">H8744_02490</name>
</gene>
<comment type="caution">
    <text evidence="2">The sequence shown here is derived from an EMBL/GenBank/DDBJ whole genome shotgun (WGS) entry which is preliminary data.</text>
</comment>
<reference evidence="2" key="1">
    <citation type="submission" date="2020-08" db="EMBL/GenBank/DDBJ databases">
        <title>Genome public.</title>
        <authorList>
            <person name="Liu C."/>
            <person name="Sun Q."/>
        </authorList>
    </citation>
    <scope>NUCLEOTIDE SEQUENCE</scope>
    <source>
        <strain evidence="2">N12</strain>
    </source>
</reference>
<dbReference type="Pfam" id="PF20215">
    <property type="entry name" value="DUF6575"/>
    <property type="match status" value="1"/>
</dbReference>
<keyword evidence="3" id="KW-1185">Reference proteome</keyword>
<name>A0A926F573_9BACT</name>
<dbReference type="EMBL" id="JACRTF010000001">
    <property type="protein sequence ID" value="MBC8592129.1"/>
    <property type="molecule type" value="Genomic_DNA"/>
</dbReference>
<evidence type="ECO:0000313" key="3">
    <source>
        <dbReference type="Proteomes" id="UP000651085"/>
    </source>
</evidence>
<protein>
    <recommendedName>
        <fullName evidence="1">DUF6575 domain-containing protein</fullName>
    </recommendedName>
</protein>
<evidence type="ECO:0000259" key="1">
    <source>
        <dbReference type="Pfam" id="PF20215"/>
    </source>
</evidence>
<dbReference type="InterPro" id="IPR046482">
    <property type="entry name" value="DUF6575"/>
</dbReference>
<organism evidence="2 3">
    <name type="scientific">Jilunia laotingensis</name>
    <dbReference type="NCBI Taxonomy" id="2763675"/>
    <lineage>
        <taxon>Bacteria</taxon>
        <taxon>Pseudomonadati</taxon>
        <taxon>Bacteroidota</taxon>
        <taxon>Bacteroidia</taxon>
        <taxon>Bacteroidales</taxon>
        <taxon>Bacteroidaceae</taxon>
        <taxon>Jilunia</taxon>
    </lineage>
</organism>
<dbReference type="AlphaFoldDB" id="A0A926F573"/>
<sequence>MEDVLKIDKILDYCDQPQLFTARDNFDTLYLCLMYEDEPVSHYIAIRVSTRRLEQFYLGNIDLRTLFIQPENTEEYFDVTVSNHKLLKRLSNEKELTEDKLPASGYTFSGDIRENVIVNLPMKDRSLLAELVRKFGWACM</sequence>
<accession>A0A926F573</accession>
<dbReference type="RefSeq" id="WP_262433343.1">
    <property type="nucleotide sequence ID" value="NZ_JACRTF010000001.1"/>
</dbReference>
<feature type="domain" description="DUF6575" evidence="1">
    <location>
        <begin position="5"/>
        <end position="107"/>
    </location>
</feature>